<reference evidence="9 10" key="1">
    <citation type="submission" date="2017-02" db="EMBL/GenBank/DDBJ databases">
        <authorList>
            <person name="Peterson S.W."/>
        </authorList>
    </citation>
    <scope>NUCLEOTIDE SEQUENCE [LARGE SCALE GENOMIC DNA]</scope>
    <source>
        <strain evidence="9 10">P15</strain>
    </source>
</reference>
<evidence type="ECO:0000313" key="9">
    <source>
        <dbReference type="EMBL" id="SKC67264.1"/>
    </source>
</evidence>
<keyword evidence="4 9" id="KW-0378">Hydrolase</keyword>
<sequence length="244" mass="25998">MRYLLALILELGLGALLYPYLGNLRSSGVSVQDGIDNAASKSDAMGAIDASTPSSARTVVPRTVTERPADVITRPATQPVSPPAPVATQAGAGNDTPPPLDNAGLLIPVQGKSASDLADTFTDARSQGRLHDAIDIMATAGTPVLAVADGQIEKLFYSERGGITIYQFEPSGKYAYYYAHLQRYADGLAEKQAIKRGQVIGYVGSTGNASAEAPHLHFAIFELGPERRWWEGTAINPYPLLMRQ</sequence>
<name>A0A1T5KTZ9_9GAMM</name>
<dbReference type="InterPro" id="IPR050570">
    <property type="entry name" value="Cell_wall_metabolism_enzyme"/>
</dbReference>
<evidence type="ECO:0000256" key="6">
    <source>
        <dbReference type="ARBA" id="ARBA00023049"/>
    </source>
</evidence>
<keyword evidence="10" id="KW-1185">Reference proteome</keyword>
<dbReference type="GO" id="GO:0004222">
    <property type="term" value="F:metalloendopeptidase activity"/>
    <property type="evidence" value="ECO:0007669"/>
    <property type="project" value="TreeGrafter"/>
</dbReference>
<evidence type="ECO:0000256" key="5">
    <source>
        <dbReference type="ARBA" id="ARBA00022833"/>
    </source>
</evidence>
<dbReference type="GO" id="GO:0046872">
    <property type="term" value="F:metal ion binding"/>
    <property type="evidence" value="ECO:0007669"/>
    <property type="project" value="UniProtKB-KW"/>
</dbReference>
<evidence type="ECO:0000256" key="1">
    <source>
        <dbReference type="ARBA" id="ARBA00001947"/>
    </source>
</evidence>
<dbReference type="PANTHER" id="PTHR21666:SF288">
    <property type="entry name" value="CELL DIVISION PROTEIN YTFB"/>
    <property type="match status" value="1"/>
</dbReference>
<dbReference type="Proteomes" id="UP000190341">
    <property type="component" value="Unassembled WGS sequence"/>
</dbReference>
<keyword evidence="2" id="KW-0645">Protease</keyword>
<evidence type="ECO:0000256" key="2">
    <source>
        <dbReference type="ARBA" id="ARBA00022670"/>
    </source>
</evidence>
<proteinExistence type="predicted"/>
<dbReference type="SUPFAM" id="SSF51261">
    <property type="entry name" value="Duplicated hybrid motif"/>
    <property type="match status" value="1"/>
</dbReference>
<comment type="cofactor">
    <cofactor evidence="1">
        <name>Zn(2+)</name>
        <dbReference type="ChEBI" id="CHEBI:29105"/>
    </cofactor>
</comment>
<evidence type="ECO:0000259" key="8">
    <source>
        <dbReference type="Pfam" id="PF01551"/>
    </source>
</evidence>
<feature type="region of interest" description="Disordered" evidence="7">
    <location>
        <begin position="73"/>
        <end position="97"/>
    </location>
</feature>
<dbReference type="EMBL" id="FUZV01000001">
    <property type="protein sequence ID" value="SKC67264.1"/>
    <property type="molecule type" value="Genomic_DNA"/>
</dbReference>
<protein>
    <submittedName>
        <fullName evidence="9">Murein DD-endopeptidase MepM and murein hydrolase activator NlpD, contain LysM domain</fullName>
    </submittedName>
</protein>
<dbReference type="OrthoDB" id="9800107at2"/>
<dbReference type="InterPro" id="IPR011055">
    <property type="entry name" value="Dup_hybrid_motif"/>
</dbReference>
<dbReference type="Pfam" id="PF01551">
    <property type="entry name" value="Peptidase_M23"/>
    <property type="match status" value="1"/>
</dbReference>
<dbReference type="CDD" id="cd12797">
    <property type="entry name" value="M23_peptidase"/>
    <property type="match status" value="1"/>
</dbReference>
<keyword evidence="5" id="KW-0862">Zinc</keyword>
<keyword evidence="3" id="KW-0479">Metal-binding</keyword>
<evidence type="ECO:0000256" key="7">
    <source>
        <dbReference type="SAM" id="MobiDB-lite"/>
    </source>
</evidence>
<dbReference type="STRING" id="428993.SAMN06296058_2036"/>
<dbReference type="Gene3D" id="2.70.70.10">
    <property type="entry name" value="Glucose Permease (Domain IIA)"/>
    <property type="match status" value="1"/>
</dbReference>
<dbReference type="GO" id="GO:0006508">
    <property type="term" value="P:proteolysis"/>
    <property type="evidence" value="ECO:0007669"/>
    <property type="project" value="UniProtKB-KW"/>
</dbReference>
<gene>
    <name evidence="9" type="ORF">SAMN06296058_2036</name>
</gene>
<keyword evidence="6" id="KW-0482">Metalloprotease</keyword>
<accession>A0A1T5KTZ9</accession>
<dbReference type="PANTHER" id="PTHR21666">
    <property type="entry name" value="PEPTIDASE-RELATED"/>
    <property type="match status" value="1"/>
</dbReference>
<evidence type="ECO:0000256" key="3">
    <source>
        <dbReference type="ARBA" id="ARBA00022723"/>
    </source>
</evidence>
<feature type="domain" description="M23ase beta-sheet core" evidence="8">
    <location>
        <begin position="130"/>
        <end position="222"/>
    </location>
</feature>
<evidence type="ECO:0000313" key="10">
    <source>
        <dbReference type="Proteomes" id="UP000190341"/>
    </source>
</evidence>
<organism evidence="9 10">
    <name type="scientific">Pseudoxanthomonas indica</name>
    <dbReference type="NCBI Taxonomy" id="428993"/>
    <lineage>
        <taxon>Bacteria</taxon>
        <taxon>Pseudomonadati</taxon>
        <taxon>Pseudomonadota</taxon>
        <taxon>Gammaproteobacteria</taxon>
        <taxon>Lysobacterales</taxon>
        <taxon>Lysobacteraceae</taxon>
        <taxon>Pseudoxanthomonas</taxon>
    </lineage>
</organism>
<dbReference type="AlphaFoldDB" id="A0A1T5KTZ9"/>
<dbReference type="InterPro" id="IPR016047">
    <property type="entry name" value="M23ase_b-sheet_dom"/>
</dbReference>
<evidence type="ECO:0000256" key="4">
    <source>
        <dbReference type="ARBA" id="ARBA00022801"/>
    </source>
</evidence>